<keyword evidence="1" id="KW-0472">Membrane</keyword>
<protein>
    <submittedName>
        <fullName evidence="2">Uncharacterized protein</fullName>
    </submittedName>
</protein>
<keyword evidence="1" id="KW-1133">Transmembrane helix</keyword>
<sequence>MGSRTIAGGIRLAVLGAGSVAMVLVSVVSAGAAFARSDHAHAAPAFVAEEPSGETDEFDDESDLEVVDADAEVQKALCNERKFSDEGAVRWWDIYGWSVKEYRGSKPYREAAPRVFIGDHKPPMGVGPAAVYRHYIRTLCDKPAVQKEWVAALKDFDEQIPSTLKPGCEMEAGIVAFNMRKLEAQVKVLVDEKKMPFKMAANIIGPDELRAWRKLSAEEKEQFFVEPSTCNFEE</sequence>
<evidence type="ECO:0000256" key="1">
    <source>
        <dbReference type="SAM" id="Phobius"/>
    </source>
</evidence>
<keyword evidence="3" id="KW-1185">Reference proteome</keyword>
<comment type="caution">
    <text evidence="2">The sequence shown here is derived from an EMBL/GenBank/DDBJ whole genome shotgun (WGS) entry which is preliminary data.</text>
</comment>
<proteinExistence type="predicted"/>
<evidence type="ECO:0000313" key="3">
    <source>
        <dbReference type="Proteomes" id="UP001139157"/>
    </source>
</evidence>
<evidence type="ECO:0000313" key="2">
    <source>
        <dbReference type="EMBL" id="MCM6776306.1"/>
    </source>
</evidence>
<reference evidence="2" key="1">
    <citation type="submission" date="2022-06" db="EMBL/GenBank/DDBJ databases">
        <title>Novel species in genus nocardia.</title>
        <authorList>
            <person name="Li F."/>
        </authorList>
    </citation>
    <scope>NUCLEOTIDE SEQUENCE</scope>
    <source>
        <strain evidence="2">CDC141</strain>
    </source>
</reference>
<organism evidence="2 3">
    <name type="scientific">Nocardia pulmonis</name>
    <dbReference type="NCBI Taxonomy" id="2951408"/>
    <lineage>
        <taxon>Bacteria</taxon>
        <taxon>Bacillati</taxon>
        <taxon>Actinomycetota</taxon>
        <taxon>Actinomycetes</taxon>
        <taxon>Mycobacteriales</taxon>
        <taxon>Nocardiaceae</taxon>
        <taxon>Nocardia</taxon>
    </lineage>
</organism>
<dbReference type="RefSeq" id="WP_251914617.1">
    <property type="nucleotide sequence ID" value="NZ_JAMRXG010000010.1"/>
</dbReference>
<gene>
    <name evidence="2" type="ORF">NDR86_22735</name>
</gene>
<accession>A0A9X2J0U4</accession>
<keyword evidence="1" id="KW-0812">Transmembrane</keyword>
<dbReference type="EMBL" id="JAMRXG010000010">
    <property type="protein sequence ID" value="MCM6776306.1"/>
    <property type="molecule type" value="Genomic_DNA"/>
</dbReference>
<dbReference type="AlphaFoldDB" id="A0A9X2J0U4"/>
<name>A0A9X2J0U4_9NOCA</name>
<feature type="transmembrane region" description="Helical" evidence="1">
    <location>
        <begin position="12"/>
        <end position="35"/>
    </location>
</feature>
<dbReference type="Proteomes" id="UP001139157">
    <property type="component" value="Unassembled WGS sequence"/>
</dbReference>